<evidence type="ECO:0000256" key="6">
    <source>
        <dbReference type="SAM" id="Phobius"/>
    </source>
</evidence>
<keyword evidence="3 6" id="KW-0812">Transmembrane</keyword>
<evidence type="ECO:0000256" key="3">
    <source>
        <dbReference type="ARBA" id="ARBA00022692"/>
    </source>
</evidence>
<comment type="similarity">
    <text evidence="2">Belongs to the TspO/BZRP family.</text>
</comment>
<dbReference type="Gene3D" id="1.20.1260.100">
    <property type="entry name" value="TspO/MBR protein"/>
    <property type="match status" value="1"/>
</dbReference>
<protein>
    <recommendedName>
        <fullName evidence="9">TspO and MBR related proteins</fullName>
    </recommendedName>
</protein>
<evidence type="ECO:0008006" key="9">
    <source>
        <dbReference type="Google" id="ProtNLM"/>
    </source>
</evidence>
<evidence type="ECO:0000313" key="8">
    <source>
        <dbReference type="Proteomes" id="UP000430692"/>
    </source>
</evidence>
<gene>
    <name evidence="7" type="ORF">GSM42_17755</name>
</gene>
<evidence type="ECO:0000256" key="1">
    <source>
        <dbReference type="ARBA" id="ARBA00004141"/>
    </source>
</evidence>
<organism evidence="7 8">
    <name type="scientific">Shimazuella alba</name>
    <dbReference type="NCBI Taxonomy" id="2690964"/>
    <lineage>
        <taxon>Bacteria</taxon>
        <taxon>Bacillati</taxon>
        <taxon>Bacillota</taxon>
        <taxon>Bacilli</taxon>
        <taxon>Bacillales</taxon>
        <taxon>Thermoactinomycetaceae</taxon>
        <taxon>Shimazuella</taxon>
    </lineage>
</organism>
<comment type="subcellular location">
    <subcellularLocation>
        <location evidence="1">Membrane</location>
        <topology evidence="1">Multi-pass membrane protein</topology>
    </subcellularLocation>
</comment>
<feature type="transmembrane region" description="Helical" evidence="6">
    <location>
        <begin position="49"/>
        <end position="70"/>
    </location>
</feature>
<dbReference type="Pfam" id="PF03073">
    <property type="entry name" value="TspO_MBR"/>
    <property type="match status" value="1"/>
</dbReference>
<dbReference type="CDD" id="cd15904">
    <property type="entry name" value="TSPO_MBR"/>
    <property type="match status" value="1"/>
</dbReference>
<name>A0A6I4VZY5_9BACL</name>
<dbReference type="PIRSF" id="PIRSF005859">
    <property type="entry name" value="PBR"/>
    <property type="match status" value="1"/>
</dbReference>
<proteinExistence type="inferred from homology"/>
<dbReference type="PANTHER" id="PTHR10057:SF0">
    <property type="entry name" value="TRANSLOCATOR PROTEIN"/>
    <property type="match status" value="1"/>
</dbReference>
<keyword evidence="4 6" id="KW-1133">Transmembrane helix</keyword>
<dbReference type="EMBL" id="WUUL01000015">
    <property type="protein sequence ID" value="MXQ55530.1"/>
    <property type="molecule type" value="Genomic_DNA"/>
</dbReference>
<sequence length="162" mass="18658">MMKEHRHAILSFVAFLSICFLVALSGTLFTDVADKSWFDSLQKPTYQPPAWVFGPVWMVLYILIAISGWLVYTREKSPIRKFVLQVFVAQLALNLLWTGLFFGLHSPVLALFDSVCLLCTIFYYIVISRNLSKWSALLFVPYAIWVLFTTLLNLSIWMLNPV</sequence>
<keyword evidence="5 6" id="KW-0472">Membrane</keyword>
<evidence type="ECO:0000256" key="5">
    <source>
        <dbReference type="ARBA" id="ARBA00023136"/>
    </source>
</evidence>
<dbReference type="InterPro" id="IPR004307">
    <property type="entry name" value="TspO_MBR"/>
</dbReference>
<keyword evidence="8" id="KW-1185">Reference proteome</keyword>
<reference evidence="7 8" key="1">
    <citation type="submission" date="2019-12" db="EMBL/GenBank/DDBJ databases">
        <title>Whole-genome analyses of novel actinobacteria.</title>
        <authorList>
            <person name="Sahin N."/>
            <person name="Saygin H."/>
        </authorList>
    </citation>
    <scope>NUCLEOTIDE SEQUENCE [LARGE SCALE GENOMIC DNA]</scope>
    <source>
        <strain evidence="7 8">KC615</strain>
    </source>
</reference>
<evidence type="ECO:0000256" key="2">
    <source>
        <dbReference type="ARBA" id="ARBA00007524"/>
    </source>
</evidence>
<evidence type="ECO:0000256" key="4">
    <source>
        <dbReference type="ARBA" id="ARBA00022989"/>
    </source>
</evidence>
<dbReference type="Proteomes" id="UP000430692">
    <property type="component" value="Unassembled WGS sequence"/>
</dbReference>
<evidence type="ECO:0000313" key="7">
    <source>
        <dbReference type="EMBL" id="MXQ55530.1"/>
    </source>
</evidence>
<dbReference type="GO" id="GO:0033013">
    <property type="term" value="P:tetrapyrrole metabolic process"/>
    <property type="evidence" value="ECO:0007669"/>
    <property type="project" value="UniProtKB-ARBA"/>
</dbReference>
<dbReference type="GO" id="GO:0016020">
    <property type="term" value="C:membrane"/>
    <property type="evidence" value="ECO:0007669"/>
    <property type="project" value="UniProtKB-SubCell"/>
</dbReference>
<dbReference type="PANTHER" id="PTHR10057">
    <property type="entry name" value="PERIPHERAL-TYPE BENZODIAZEPINE RECEPTOR"/>
    <property type="match status" value="1"/>
</dbReference>
<dbReference type="AlphaFoldDB" id="A0A6I4VZY5"/>
<dbReference type="InterPro" id="IPR038330">
    <property type="entry name" value="TspO/MBR-related_sf"/>
</dbReference>
<comment type="caution">
    <text evidence="7">The sequence shown here is derived from an EMBL/GenBank/DDBJ whole genome shotgun (WGS) entry which is preliminary data.</text>
</comment>
<feature type="transmembrane region" description="Helical" evidence="6">
    <location>
        <begin position="139"/>
        <end position="159"/>
    </location>
</feature>
<dbReference type="RefSeq" id="WP_160802883.1">
    <property type="nucleotide sequence ID" value="NZ_WUUL01000015.1"/>
</dbReference>
<feature type="transmembrane region" description="Helical" evidence="6">
    <location>
        <begin position="108"/>
        <end position="127"/>
    </location>
</feature>
<feature type="transmembrane region" description="Helical" evidence="6">
    <location>
        <begin position="82"/>
        <end position="102"/>
    </location>
</feature>
<accession>A0A6I4VZY5</accession>
<dbReference type="FunFam" id="1.20.1260.100:FF:000001">
    <property type="entry name" value="translocator protein 2"/>
    <property type="match status" value="1"/>
</dbReference>